<feature type="region of interest" description="Disordered" evidence="1">
    <location>
        <begin position="1021"/>
        <end position="1047"/>
    </location>
</feature>
<sequence>MIISHLTEYNNEEPKRKEISEEENVISLSKRDLVILYENADNTKQTDLKNRPDRRTPNQHVETVIYNGDLESEDSDIGEIYCNQDLYDVVLINKERLDILNSVPSLDKTLCQKFGDYNIDTDLSVDYNEEFLYKNNFVQEQLNSLRNVSNLDTFGATFLSTSLLDYIFSNRFDDNSNFYMDNVIQFVNRTIDQLKRISNGDYLTDKAREKWKRLESERKSDQVNKNAKVVMKTKSNPLHVEGNITSLKNTWRDIVYSELDIRALSKILRNKIVVEIPRLIHGSYKLFSKYSDGNLIICCKKTFQKPKSKVDKKSWHDIVVQLKLPNSHNVRTDIDSVTILQKVLPRNETWYPLKYNYLESTKSIDNTLQNKVTTIELNEHEVEQSICSLENDISSPMPKLHIEHQYEETTKTENSVLCTSKISSQVTDQISNCCNNIIKHTDNEEKESDTQSPISDMISSSVDDLFCSIQKFNTHTTLLEENEDFPSIRKKSPTKVRIKSPYENKSFFIEERKRKKLLEIRERRERRKKAHSENCKGKKYKYGKGAVMAQPSNSVTKLSITNKSFYNSIYGESANINKKYIKNHSQKGSSEILSESSVEKPIMKFATLKVDEDFLNGGEKDNIIKDYYISPTCAKNNDFSMDFNSFTFHDVPCATNLRPTNILISKEKHNESPMSVRMHNTAPASIINSNDSDKSFTKKSLISLECKKSIDKIYELMKKLSKVDSSDSSSSKCDFSLTNESNMHPLKGKSLTLQISDSGTSLKHQLTSSNPSIYSFKETNNTAEFPKIKNVTINTTRAEANVIPKVVISSKSHIRKLDKNEIKSVKKVTINIPENSPKNPLKAISHLINEFDHIQKNNQGTITEAIENKKSMNGAIDSKSLTRHKKVSHYENQTKVDSNKIVIPNDRKTQSKLLVNRGKIINQQISIDDRNVEKRNKITDIVDEALREARGEAVRGPSKPYTRLDSLSQPKRLNINTQNGGIIFRHGKNTIPDKLSHLKFAAPQIPEKPTVSTSTYNKFRPKRNEQENVTTLNSKSPRNLTTTEKPTRQKRTINNFPIDNKIPPINTTSYKQRNVPENSRQFKKAIPTESLNLKKHNRQLSLTQTAASSNLLQKPYKSQTTPAPNFSQQSREATCIGFH</sequence>
<feature type="region of interest" description="Disordered" evidence="1">
    <location>
        <begin position="1118"/>
        <end position="1139"/>
    </location>
</feature>
<organism evidence="2 3">
    <name type="scientific">Parnassius apollo</name>
    <name type="common">Apollo butterfly</name>
    <name type="synonym">Papilio apollo</name>
    <dbReference type="NCBI Taxonomy" id="110799"/>
    <lineage>
        <taxon>Eukaryota</taxon>
        <taxon>Metazoa</taxon>
        <taxon>Ecdysozoa</taxon>
        <taxon>Arthropoda</taxon>
        <taxon>Hexapoda</taxon>
        <taxon>Insecta</taxon>
        <taxon>Pterygota</taxon>
        <taxon>Neoptera</taxon>
        <taxon>Endopterygota</taxon>
        <taxon>Lepidoptera</taxon>
        <taxon>Glossata</taxon>
        <taxon>Ditrysia</taxon>
        <taxon>Papilionoidea</taxon>
        <taxon>Papilionidae</taxon>
        <taxon>Parnassiinae</taxon>
        <taxon>Parnassini</taxon>
        <taxon>Parnassius</taxon>
        <taxon>Parnassius</taxon>
    </lineage>
</organism>
<evidence type="ECO:0000313" key="2">
    <source>
        <dbReference type="EMBL" id="CAG4955620.1"/>
    </source>
</evidence>
<feature type="compositionally biased region" description="Polar residues" evidence="1">
    <location>
        <begin position="1027"/>
        <end position="1044"/>
    </location>
</feature>
<name>A0A8S3WFQ6_PARAO</name>
<evidence type="ECO:0000313" key="3">
    <source>
        <dbReference type="Proteomes" id="UP000691718"/>
    </source>
</evidence>
<accession>A0A8S3WFQ6</accession>
<protein>
    <submittedName>
        <fullName evidence="2">(apollo) hypothetical protein</fullName>
    </submittedName>
</protein>
<dbReference type="Proteomes" id="UP000691718">
    <property type="component" value="Unassembled WGS sequence"/>
</dbReference>
<gene>
    <name evidence="2" type="ORF">PAPOLLO_LOCUS5341</name>
</gene>
<feature type="compositionally biased region" description="Polar residues" evidence="1">
    <location>
        <begin position="1118"/>
        <end position="1132"/>
    </location>
</feature>
<reference evidence="2" key="1">
    <citation type="submission" date="2021-04" db="EMBL/GenBank/DDBJ databases">
        <authorList>
            <person name="Tunstrom K."/>
        </authorList>
    </citation>
    <scope>NUCLEOTIDE SEQUENCE</scope>
</reference>
<dbReference type="OrthoDB" id="8300628at2759"/>
<dbReference type="AlphaFoldDB" id="A0A8S3WFQ6"/>
<dbReference type="EMBL" id="CAJQZP010000301">
    <property type="protein sequence ID" value="CAG4955620.1"/>
    <property type="molecule type" value="Genomic_DNA"/>
</dbReference>
<comment type="caution">
    <text evidence="2">The sequence shown here is derived from an EMBL/GenBank/DDBJ whole genome shotgun (WGS) entry which is preliminary data.</text>
</comment>
<keyword evidence="3" id="KW-1185">Reference proteome</keyword>
<evidence type="ECO:0000256" key="1">
    <source>
        <dbReference type="SAM" id="MobiDB-lite"/>
    </source>
</evidence>
<proteinExistence type="predicted"/>